<dbReference type="EMBL" id="JAPFRF010000014">
    <property type="protein sequence ID" value="KAJ7311363.1"/>
    <property type="molecule type" value="Genomic_DNA"/>
</dbReference>
<dbReference type="AlphaFoldDB" id="A0A9Q0XE02"/>
<sequence length="64" mass="7407">MDLGFNICYAVTNECGCIFPRNCLSTNCKFDALEEHMKRTEDRSHTQHPQHVVALHLSSWKSKK</sequence>
<keyword evidence="2" id="KW-1185">Reference proteome</keyword>
<dbReference type="Proteomes" id="UP001142489">
    <property type="component" value="Unassembled WGS sequence"/>
</dbReference>
<organism evidence="1 2">
    <name type="scientific">Phrynocephalus forsythii</name>
    <dbReference type="NCBI Taxonomy" id="171643"/>
    <lineage>
        <taxon>Eukaryota</taxon>
        <taxon>Metazoa</taxon>
        <taxon>Chordata</taxon>
        <taxon>Craniata</taxon>
        <taxon>Vertebrata</taxon>
        <taxon>Euteleostomi</taxon>
        <taxon>Lepidosauria</taxon>
        <taxon>Squamata</taxon>
        <taxon>Bifurcata</taxon>
        <taxon>Unidentata</taxon>
        <taxon>Episquamata</taxon>
        <taxon>Toxicofera</taxon>
        <taxon>Iguania</taxon>
        <taxon>Acrodonta</taxon>
        <taxon>Agamidae</taxon>
        <taxon>Agaminae</taxon>
        <taxon>Phrynocephalus</taxon>
    </lineage>
</organism>
<proteinExistence type="predicted"/>
<gene>
    <name evidence="1" type="ORF">JRQ81_006981</name>
</gene>
<reference evidence="1" key="1">
    <citation type="journal article" date="2023" name="DNA Res.">
        <title>Chromosome-level genome assembly of Phrynocephalus forsythii using third-generation DNA sequencing and Hi-C analysis.</title>
        <authorList>
            <person name="Qi Y."/>
            <person name="Zhao W."/>
            <person name="Zhao Y."/>
            <person name="Niu C."/>
            <person name="Cao S."/>
            <person name="Zhang Y."/>
        </authorList>
    </citation>
    <scope>NUCLEOTIDE SEQUENCE</scope>
    <source>
        <tissue evidence="1">Muscle</tissue>
    </source>
</reference>
<evidence type="ECO:0000313" key="2">
    <source>
        <dbReference type="Proteomes" id="UP001142489"/>
    </source>
</evidence>
<accession>A0A9Q0XE02</accession>
<comment type="caution">
    <text evidence="1">The sequence shown here is derived from an EMBL/GenBank/DDBJ whole genome shotgun (WGS) entry which is preliminary data.</text>
</comment>
<evidence type="ECO:0000313" key="1">
    <source>
        <dbReference type="EMBL" id="KAJ7311363.1"/>
    </source>
</evidence>
<protein>
    <submittedName>
        <fullName evidence="1">Uncharacterized protein</fullName>
    </submittedName>
</protein>
<name>A0A9Q0XE02_9SAUR</name>